<dbReference type="PANTHER" id="PTHR30448:SF0">
    <property type="entry name" value="RNASE ADAPTER PROTEIN RAPZ"/>
    <property type="match status" value="1"/>
</dbReference>
<dbReference type="EMBL" id="RFXN01000005">
    <property type="protein sequence ID" value="NBR93420.1"/>
    <property type="molecule type" value="Genomic_DNA"/>
</dbReference>
<dbReference type="Proteomes" id="UP000740727">
    <property type="component" value="Unassembled WGS sequence"/>
</dbReference>
<dbReference type="GO" id="GO:0005524">
    <property type="term" value="F:ATP binding"/>
    <property type="evidence" value="ECO:0007669"/>
    <property type="project" value="UniProtKB-UniRule"/>
</dbReference>
<dbReference type="InterPro" id="IPR027417">
    <property type="entry name" value="P-loop_NTPase"/>
</dbReference>
<dbReference type="PIRSF" id="PIRSF005052">
    <property type="entry name" value="P-loopkin"/>
    <property type="match status" value="1"/>
</dbReference>
<dbReference type="HAMAP" id="MF_00636">
    <property type="entry name" value="RapZ_like"/>
    <property type="match status" value="1"/>
</dbReference>
<reference evidence="7" key="1">
    <citation type="submission" date="2018-10" db="EMBL/GenBank/DDBJ databases">
        <title>Iterative Subtractive Binning of Freshwater Chronoseries Metagenomes Recovers Nearly Complete Genomes from over Four Hundred Novel Species.</title>
        <authorList>
            <person name="Rodriguez-R L.M."/>
            <person name="Tsementzi D."/>
            <person name="Luo C."/>
            <person name="Konstantinidis K.T."/>
        </authorList>
    </citation>
    <scope>NUCLEOTIDE SEQUENCE</scope>
    <source>
        <strain evidence="7">WB5_2A_028</strain>
    </source>
</reference>
<feature type="binding site" evidence="4">
    <location>
        <begin position="56"/>
        <end position="59"/>
    </location>
    <ligand>
        <name>GTP</name>
        <dbReference type="ChEBI" id="CHEBI:37565"/>
    </ligand>
</feature>
<feature type="domain" description="RapZ-like N-terminal" evidence="5">
    <location>
        <begin position="1"/>
        <end position="154"/>
    </location>
</feature>
<evidence type="ECO:0000256" key="1">
    <source>
        <dbReference type="ARBA" id="ARBA00022741"/>
    </source>
</evidence>
<dbReference type="GO" id="GO:0005525">
    <property type="term" value="F:GTP binding"/>
    <property type="evidence" value="ECO:0007669"/>
    <property type="project" value="UniProtKB-UniRule"/>
</dbReference>
<dbReference type="InterPro" id="IPR053931">
    <property type="entry name" value="RapZ_C"/>
</dbReference>
<sequence length="280" mass="31207">MDVVIVTGMSGAGRSTAAHVLEDHQWYVVDNLPASMLFPLVDELRSERKKVAVVIDVRSKEFTTELSAGVSALRANGDNVRILFLDSHDEVLVRRYESTRRPHPLQGDDRIVDGIARERDLLRNLRADAEIVIDSSALNVHQLALKVDQTFTSENERALHLSILSFGYKYGIPYDADFILDCRFIPNPHWVPALQPLSGKEKAVSDAVLSHEATEDFISGFISLFNSASTGFLREGKRYITVAFGCTGGRHRSVAVAHEVARRCKDAGIDVHLQDRDVDR</sequence>
<keyword evidence="1 4" id="KW-0547">Nucleotide-binding</keyword>
<proteinExistence type="inferred from homology"/>
<dbReference type="AlphaFoldDB" id="A0A965GBJ3"/>
<evidence type="ECO:0000313" key="8">
    <source>
        <dbReference type="Proteomes" id="UP000740727"/>
    </source>
</evidence>
<evidence type="ECO:0000259" key="6">
    <source>
        <dbReference type="Pfam" id="PF22740"/>
    </source>
</evidence>
<evidence type="ECO:0000256" key="3">
    <source>
        <dbReference type="ARBA" id="ARBA00023134"/>
    </source>
</evidence>
<evidence type="ECO:0000256" key="4">
    <source>
        <dbReference type="HAMAP-Rule" id="MF_00636"/>
    </source>
</evidence>
<dbReference type="Pfam" id="PF03668">
    <property type="entry name" value="RapZ-like_N"/>
    <property type="match status" value="1"/>
</dbReference>
<keyword evidence="3 4" id="KW-0342">GTP-binding</keyword>
<accession>A0A965GBJ3</accession>
<dbReference type="InterPro" id="IPR005337">
    <property type="entry name" value="RapZ-like"/>
</dbReference>
<comment type="caution">
    <text evidence="7">The sequence shown here is derived from an EMBL/GenBank/DDBJ whole genome shotgun (WGS) entry which is preliminary data.</text>
</comment>
<dbReference type="Gene3D" id="3.40.50.300">
    <property type="entry name" value="P-loop containing nucleotide triphosphate hydrolases"/>
    <property type="match status" value="1"/>
</dbReference>
<evidence type="ECO:0000259" key="5">
    <source>
        <dbReference type="Pfam" id="PF03668"/>
    </source>
</evidence>
<dbReference type="SUPFAM" id="SSF52540">
    <property type="entry name" value="P-loop containing nucleoside triphosphate hydrolases"/>
    <property type="match status" value="1"/>
</dbReference>
<name>A0A965GBJ3_9PROT</name>
<evidence type="ECO:0000256" key="2">
    <source>
        <dbReference type="ARBA" id="ARBA00022840"/>
    </source>
</evidence>
<dbReference type="InterPro" id="IPR053930">
    <property type="entry name" value="RapZ-like_N"/>
</dbReference>
<dbReference type="PANTHER" id="PTHR30448">
    <property type="entry name" value="RNASE ADAPTER PROTEIN RAPZ"/>
    <property type="match status" value="1"/>
</dbReference>
<dbReference type="Pfam" id="PF22740">
    <property type="entry name" value="PapZ_C"/>
    <property type="match status" value="1"/>
</dbReference>
<dbReference type="NCBIfam" id="NF003828">
    <property type="entry name" value="PRK05416.1"/>
    <property type="match status" value="1"/>
</dbReference>
<protein>
    <submittedName>
        <fullName evidence="7">RNase adapter RapZ</fullName>
    </submittedName>
</protein>
<evidence type="ECO:0000313" key="7">
    <source>
        <dbReference type="EMBL" id="NBR93420.1"/>
    </source>
</evidence>
<feature type="domain" description="RapZ C-terminal" evidence="6">
    <location>
        <begin position="160"/>
        <end position="278"/>
    </location>
</feature>
<feature type="binding site" evidence="4">
    <location>
        <begin position="8"/>
        <end position="15"/>
    </location>
    <ligand>
        <name>ATP</name>
        <dbReference type="ChEBI" id="CHEBI:30616"/>
    </ligand>
</feature>
<gene>
    <name evidence="7" type="primary">rapZ</name>
    <name evidence="7" type="ORF">EBT44_00925</name>
</gene>
<organism evidence="7 8">
    <name type="scientific">Candidatus Fonsibacter lacus</name>
    <dbReference type="NCBI Taxonomy" id="2576439"/>
    <lineage>
        <taxon>Bacteria</taxon>
        <taxon>Pseudomonadati</taxon>
        <taxon>Pseudomonadota</taxon>
        <taxon>Alphaproteobacteria</taxon>
        <taxon>Candidatus Pelagibacterales</taxon>
        <taxon>Candidatus Pelagibacterales incertae sedis</taxon>
        <taxon>Candidatus Fonsibacter</taxon>
    </lineage>
</organism>
<keyword evidence="2 4" id="KW-0067">ATP-binding</keyword>